<dbReference type="RefSeq" id="WP_230755886.1">
    <property type="nucleotide sequence ID" value="NZ_JAINWA010000003.1"/>
</dbReference>
<feature type="transmembrane region" description="Helical" evidence="1">
    <location>
        <begin position="217"/>
        <end position="235"/>
    </location>
</feature>
<dbReference type="EMBL" id="JAINWA010000003">
    <property type="protein sequence ID" value="MCD1655091.1"/>
    <property type="molecule type" value="Genomic_DNA"/>
</dbReference>
<keyword evidence="3" id="KW-1185">Reference proteome</keyword>
<organism evidence="2 3">
    <name type="scientific">Teretinema zuelzerae</name>
    <dbReference type="NCBI Taxonomy" id="156"/>
    <lineage>
        <taxon>Bacteria</taxon>
        <taxon>Pseudomonadati</taxon>
        <taxon>Spirochaetota</taxon>
        <taxon>Spirochaetia</taxon>
        <taxon>Spirochaetales</taxon>
        <taxon>Treponemataceae</taxon>
        <taxon>Teretinema</taxon>
    </lineage>
</organism>
<keyword evidence="1" id="KW-0472">Membrane</keyword>
<evidence type="ECO:0000313" key="3">
    <source>
        <dbReference type="Proteomes" id="UP001198163"/>
    </source>
</evidence>
<feature type="transmembrane region" description="Helical" evidence="1">
    <location>
        <begin position="29"/>
        <end position="48"/>
    </location>
</feature>
<comment type="caution">
    <text evidence="2">The sequence shown here is derived from an EMBL/GenBank/DDBJ whole genome shotgun (WGS) entry which is preliminary data.</text>
</comment>
<dbReference type="AlphaFoldDB" id="A0AAE3JJ73"/>
<reference evidence="2" key="1">
    <citation type="submission" date="2021-08" db="EMBL/GenBank/DDBJ databases">
        <title>Comparative analyses of Brucepasteria parasyntrophica and Teretinema zuelzerae.</title>
        <authorList>
            <person name="Song Y."/>
            <person name="Brune A."/>
        </authorList>
    </citation>
    <scope>NUCLEOTIDE SEQUENCE</scope>
    <source>
        <strain evidence="2">DSM 1903</strain>
    </source>
</reference>
<keyword evidence="1" id="KW-1133">Transmembrane helix</keyword>
<name>A0AAE3JJ73_9SPIR</name>
<evidence type="ECO:0000313" key="2">
    <source>
        <dbReference type="EMBL" id="MCD1655091.1"/>
    </source>
</evidence>
<proteinExistence type="predicted"/>
<evidence type="ECO:0000256" key="1">
    <source>
        <dbReference type="SAM" id="Phobius"/>
    </source>
</evidence>
<protein>
    <submittedName>
        <fullName evidence="2">Uncharacterized protein</fullName>
    </submittedName>
</protein>
<keyword evidence="1" id="KW-0812">Transmembrane</keyword>
<sequence>MNETDSLPTPRLSLSAALRAGLSSARENALPGLVLWLVAMAVVLGYYFFSPVTDALETLGALKSRGGFLYSAIATAIFGGLIPFFWRSAMNRKSGQSSWPVRPWQAGLFLAAFWAWKGVEVDLFYRFQDILFGAGAEASKIIPKVLMDQFVYNPVWAAWTQILAYWWLENSFRPASLADRALWSSIGPRVLSILISTWGVWIPMVSIIYAMPSNLQIPLFNIALCFWSLMLSSLTKEKKR</sequence>
<feature type="transmembrane region" description="Helical" evidence="1">
    <location>
        <begin position="68"/>
        <end position="87"/>
    </location>
</feature>
<gene>
    <name evidence="2" type="ORF">K7J14_10310</name>
</gene>
<feature type="transmembrane region" description="Helical" evidence="1">
    <location>
        <begin position="189"/>
        <end position="211"/>
    </location>
</feature>
<dbReference type="Proteomes" id="UP001198163">
    <property type="component" value="Unassembled WGS sequence"/>
</dbReference>
<accession>A0AAE3JJ73</accession>